<dbReference type="NCBIfam" id="TIGR00545">
    <property type="entry name" value="lipoyltrans"/>
    <property type="match status" value="1"/>
</dbReference>
<evidence type="ECO:0000256" key="1">
    <source>
        <dbReference type="ARBA" id="ARBA00005085"/>
    </source>
</evidence>
<evidence type="ECO:0000256" key="2">
    <source>
        <dbReference type="ARBA" id="ARBA00005124"/>
    </source>
</evidence>
<name>A0ABT4CL83_9CLOT</name>
<evidence type="ECO:0000256" key="4">
    <source>
        <dbReference type="ARBA" id="ARBA00022598"/>
    </source>
</evidence>
<dbReference type="PANTHER" id="PTHR12561">
    <property type="entry name" value="LIPOATE-PROTEIN LIGASE"/>
    <property type="match status" value="1"/>
</dbReference>
<dbReference type="SUPFAM" id="SSF55681">
    <property type="entry name" value="Class II aaRS and biotin synthetases"/>
    <property type="match status" value="1"/>
</dbReference>
<dbReference type="RefSeq" id="WP_268048167.1">
    <property type="nucleotide sequence ID" value="NZ_JAPQES010000001.1"/>
</dbReference>
<dbReference type="InterPro" id="IPR004143">
    <property type="entry name" value="BPL_LPL_catalytic"/>
</dbReference>
<evidence type="ECO:0000256" key="3">
    <source>
        <dbReference type="ARBA" id="ARBA00012367"/>
    </source>
</evidence>
<keyword evidence="4 9" id="KW-0436">Ligase</keyword>
<evidence type="ECO:0000259" key="8">
    <source>
        <dbReference type="PROSITE" id="PS51733"/>
    </source>
</evidence>
<dbReference type="Gene3D" id="3.30.390.50">
    <property type="entry name" value="CO dehydrogenase flavoprotein, C-terminal domain"/>
    <property type="match status" value="1"/>
</dbReference>
<dbReference type="InterPro" id="IPR004562">
    <property type="entry name" value="LipoylTrfase_LipoateP_Ligase"/>
</dbReference>
<dbReference type="Gene3D" id="3.30.930.10">
    <property type="entry name" value="Bira Bifunctional Protein, Domain 2"/>
    <property type="match status" value="1"/>
</dbReference>
<dbReference type="PROSITE" id="PS51733">
    <property type="entry name" value="BPL_LPL_CATALYTIC"/>
    <property type="match status" value="1"/>
</dbReference>
<protein>
    <recommendedName>
        <fullName evidence="3">lipoate--protein ligase</fullName>
        <ecNumber evidence="3">6.3.1.20</ecNumber>
    </recommendedName>
</protein>
<dbReference type="Pfam" id="PF21948">
    <property type="entry name" value="LplA-B_cat"/>
    <property type="match status" value="1"/>
</dbReference>
<dbReference type="PANTHER" id="PTHR12561:SF3">
    <property type="entry name" value="LIPOYLTRANSFERASE 1, MITOCHONDRIAL"/>
    <property type="match status" value="1"/>
</dbReference>
<evidence type="ECO:0000313" key="10">
    <source>
        <dbReference type="Proteomes" id="UP001079657"/>
    </source>
</evidence>
<comment type="pathway">
    <text evidence="1">Protein modification; protein lipoylation via exogenous pathway; protein N(6)-(lipoyl)lysine from lipoate: step 2/2.</text>
</comment>
<dbReference type="EMBL" id="JAPQES010000001">
    <property type="protein sequence ID" value="MCY6369797.1"/>
    <property type="molecule type" value="Genomic_DNA"/>
</dbReference>
<feature type="domain" description="BPL/LPL catalytic" evidence="8">
    <location>
        <begin position="33"/>
        <end position="216"/>
    </location>
</feature>
<evidence type="ECO:0000313" key="9">
    <source>
        <dbReference type="EMBL" id="MCY6369797.1"/>
    </source>
</evidence>
<comment type="caution">
    <text evidence="9">The sequence shown here is derived from an EMBL/GenBank/DDBJ whole genome shotgun (WGS) entry which is preliminary data.</text>
</comment>
<dbReference type="GO" id="GO:0016979">
    <property type="term" value="F:lipoate-protein ligase activity"/>
    <property type="evidence" value="ECO:0007669"/>
    <property type="project" value="UniProtKB-EC"/>
</dbReference>
<gene>
    <name evidence="9" type="ORF">OXH55_04035</name>
</gene>
<accession>A0ABT4CL83</accession>
<dbReference type="Pfam" id="PF10437">
    <property type="entry name" value="Lip_prot_lig_C"/>
    <property type="match status" value="1"/>
</dbReference>
<comment type="catalytic activity">
    <reaction evidence="7">
        <text>L-lysyl-[lipoyl-carrier protein] + (R)-lipoate + ATP = N(6)-[(R)-lipoyl]-L-lysyl-[lipoyl-carrier protein] + AMP + diphosphate + H(+)</text>
        <dbReference type="Rhea" id="RHEA:49288"/>
        <dbReference type="Rhea" id="RHEA-COMP:10500"/>
        <dbReference type="Rhea" id="RHEA-COMP:10502"/>
        <dbReference type="ChEBI" id="CHEBI:15378"/>
        <dbReference type="ChEBI" id="CHEBI:29969"/>
        <dbReference type="ChEBI" id="CHEBI:30616"/>
        <dbReference type="ChEBI" id="CHEBI:33019"/>
        <dbReference type="ChEBI" id="CHEBI:83088"/>
        <dbReference type="ChEBI" id="CHEBI:83099"/>
        <dbReference type="ChEBI" id="CHEBI:456215"/>
        <dbReference type="EC" id="6.3.1.20"/>
    </reaction>
</comment>
<evidence type="ECO:0000256" key="5">
    <source>
        <dbReference type="ARBA" id="ARBA00022741"/>
    </source>
</evidence>
<organism evidence="9 10">
    <name type="scientific">Clostridium ganghwense</name>
    <dbReference type="NCBI Taxonomy" id="312089"/>
    <lineage>
        <taxon>Bacteria</taxon>
        <taxon>Bacillati</taxon>
        <taxon>Bacillota</taxon>
        <taxon>Clostridia</taxon>
        <taxon>Eubacteriales</taxon>
        <taxon>Clostridiaceae</taxon>
        <taxon>Clostridium</taxon>
    </lineage>
</organism>
<dbReference type="InterPro" id="IPR019491">
    <property type="entry name" value="Lipoate_protein_ligase_C"/>
</dbReference>
<dbReference type="Proteomes" id="UP001079657">
    <property type="component" value="Unassembled WGS sequence"/>
</dbReference>
<dbReference type="InterPro" id="IPR045864">
    <property type="entry name" value="aa-tRNA-synth_II/BPL/LPL"/>
</dbReference>
<dbReference type="CDD" id="cd16443">
    <property type="entry name" value="LplA"/>
    <property type="match status" value="1"/>
</dbReference>
<sequence length="333" mass="38019">MSNKNITTKLICSSSHNPWYNLAMEEHLLKQVKTNEIILYLWQNDNTIVVGRNQNPWKECRCKDFENNGGKIARRLSGGGTVFHDLGNLNFTFIMDKKLNNLNRQLKVILEAVNNLGVEANFSGRNDILVSGKKFSGNAFYEENASSYHHGTILVNSNIDNLITYLKVSKEKISSKGIDSVNSRVVNLKSIKNDITIENVKASIIKNFLKIYGGNPSIEYVNNSVYPLESLYSKYASWEWIYGETPKFDINFMNRFVWGEIDLNLKLDNGIIDSVVIYSDAMDSKLIKNIEMLLVKTPFKKESIFKNLNTICSDINTTNLIYDIKKWLETKVG</sequence>
<proteinExistence type="predicted"/>
<comment type="pathway">
    <text evidence="2">Protein modification; protein lipoylation via exogenous pathway; protein N(6)-(lipoyl)lysine from lipoate: step 1/2.</text>
</comment>
<keyword evidence="10" id="KW-1185">Reference proteome</keyword>
<keyword evidence="6" id="KW-0067">ATP-binding</keyword>
<dbReference type="SUPFAM" id="SSF82649">
    <property type="entry name" value="SufE/NifU"/>
    <property type="match status" value="1"/>
</dbReference>
<evidence type="ECO:0000256" key="6">
    <source>
        <dbReference type="ARBA" id="ARBA00022840"/>
    </source>
</evidence>
<evidence type="ECO:0000256" key="7">
    <source>
        <dbReference type="ARBA" id="ARBA00048037"/>
    </source>
</evidence>
<dbReference type="EC" id="6.3.1.20" evidence="3"/>
<reference evidence="9" key="1">
    <citation type="submission" date="2022-12" db="EMBL/GenBank/DDBJ databases">
        <authorList>
            <person name="Wang J."/>
        </authorList>
    </citation>
    <scope>NUCLEOTIDE SEQUENCE</scope>
    <source>
        <strain evidence="9">HY-42-06</strain>
    </source>
</reference>
<keyword evidence="5" id="KW-0547">Nucleotide-binding</keyword>